<keyword evidence="6 7" id="KW-0472">Membrane</keyword>
<evidence type="ECO:0000256" key="7">
    <source>
        <dbReference type="SAM" id="Phobius"/>
    </source>
</evidence>
<sequence>MEKKNKIFIMMMIAMVLGYLPWYNFSAVLSQIVAEFALSSRDTGMILSAFQVGYVIVVLITGWLSDKVGPKKVVAWATLITAISSTLFVFLARGFLSILLLRLVTGLSAGAIYVPGMALLSNWFPKNERGKVIGGYTAALTMAYGGGYFIAAPLASRYSWEVGILATSLPVFIAAILVFLFVEEKPGEENRLKTEKDHSGIENNTVKDTVKDAVKAKKVHKEEESEKAPGVKAAPQGGYRGPVLITTGYMGHMWELYAFWGWIGPFMVASALAAGYGEAQAIALGGRLAAMIILLGAPGSWFFGIVADRWGRINTLMLASICSLVAQLFFGFLYGQSMVLIVIVGLWIGLWVVADSGIYKAGLTEMTDEGIRGTALGVQSAVGYGMTMLSPFVFGSVLEVFNQGAADPTRAVNWGVPFMMLGMGALLAPISGWLLKRSPQAKLMNEKEQ</sequence>
<gene>
    <name evidence="9" type="ORF">ISALK_08905</name>
</gene>
<dbReference type="SUPFAM" id="SSF103473">
    <property type="entry name" value="MFS general substrate transporter"/>
    <property type="match status" value="1"/>
</dbReference>
<feature type="transmembrane region" description="Helical" evidence="7">
    <location>
        <begin position="313"/>
        <end position="333"/>
    </location>
</feature>
<dbReference type="EMBL" id="SUMG01000009">
    <property type="protein sequence ID" value="NBG88621.1"/>
    <property type="molecule type" value="Genomic_DNA"/>
</dbReference>
<dbReference type="InterPro" id="IPR050189">
    <property type="entry name" value="MFS_Efflux_Transporters"/>
</dbReference>
<dbReference type="RefSeq" id="WP_160721405.1">
    <property type="nucleotide sequence ID" value="NZ_SUMG01000009.1"/>
</dbReference>
<feature type="transmembrane region" description="Helical" evidence="7">
    <location>
        <begin position="132"/>
        <end position="150"/>
    </location>
</feature>
<keyword evidence="5 7" id="KW-1133">Transmembrane helix</keyword>
<dbReference type="PANTHER" id="PTHR43124">
    <property type="entry name" value="PURINE EFFLUX PUMP PBUE"/>
    <property type="match status" value="1"/>
</dbReference>
<evidence type="ECO:0000256" key="4">
    <source>
        <dbReference type="ARBA" id="ARBA00022692"/>
    </source>
</evidence>
<feature type="transmembrane region" description="Helical" evidence="7">
    <location>
        <begin position="45"/>
        <end position="64"/>
    </location>
</feature>
<protein>
    <submittedName>
        <fullName evidence="9">MFS transporter</fullName>
    </submittedName>
</protein>
<reference evidence="9 10" key="1">
    <citation type="submission" date="2019-04" db="EMBL/GenBank/DDBJ databases">
        <title>Isachenkonia alkalipeptolytica gen. nov. sp. nov. a new anaerobic, alkiliphilic organothrophic bacterium capable to reduce synthesized ferrihydrite isolated from a soda lake.</title>
        <authorList>
            <person name="Toshchakov S.V."/>
            <person name="Zavarzina D.G."/>
            <person name="Zhilina T.N."/>
            <person name="Kostrikina N.A."/>
            <person name="Kublanov I.V."/>
        </authorList>
    </citation>
    <scope>NUCLEOTIDE SEQUENCE [LARGE SCALE GENOMIC DNA]</scope>
    <source>
        <strain evidence="9 10">Z-1701</strain>
    </source>
</reference>
<evidence type="ECO:0000259" key="8">
    <source>
        <dbReference type="PROSITE" id="PS50850"/>
    </source>
</evidence>
<evidence type="ECO:0000313" key="9">
    <source>
        <dbReference type="EMBL" id="NBG88621.1"/>
    </source>
</evidence>
<dbReference type="PANTHER" id="PTHR43124:SF3">
    <property type="entry name" value="CHLORAMPHENICOL EFFLUX PUMP RV0191"/>
    <property type="match status" value="1"/>
</dbReference>
<comment type="subcellular location">
    <subcellularLocation>
        <location evidence="1">Cell membrane</location>
        <topology evidence="1">Multi-pass membrane protein</topology>
    </subcellularLocation>
</comment>
<proteinExistence type="predicted"/>
<feature type="transmembrane region" description="Helical" evidence="7">
    <location>
        <begin position="162"/>
        <end position="182"/>
    </location>
</feature>
<keyword evidence="3" id="KW-1003">Cell membrane</keyword>
<dbReference type="InterPro" id="IPR011701">
    <property type="entry name" value="MFS"/>
</dbReference>
<evidence type="ECO:0000256" key="3">
    <source>
        <dbReference type="ARBA" id="ARBA00022475"/>
    </source>
</evidence>
<organism evidence="9 10">
    <name type="scientific">Isachenkonia alkalipeptolytica</name>
    <dbReference type="NCBI Taxonomy" id="2565777"/>
    <lineage>
        <taxon>Bacteria</taxon>
        <taxon>Bacillati</taxon>
        <taxon>Bacillota</taxon>
        <taxon>Clostridia</taxon>
        <taxon>Eubacteriales</taxon>
        <taxon>Clostridiaceae</taxon>
        <taxon>Isachenkonia</taxon>
    </lineage>
</organism>
<accession>A0AA43XLI5</accession>
<dbReference type="Proteomes" id="UP000449710">
    <property type="component" value="Unassembled WGS sequence"/>
</dbReference>
<keyword evidence="10" id="KW-1185">Reference proteome</keyword>
<dbReference type="Gene3D" id="1.20.1250.20">
    <property type="entry name" value="MFS general substrate transporter like domains"/>
    <property type="match status" value="2"/>
</dbReference>
<evidence type="ECO:0000256" key="6">
    <source>
        <dbReference type="ARBA" id="ARBA00023136"/>
    </source>
</evidence>
<feature type="transmembrane region" description="Helical" evidence="7">
    <location>
        <begin position="256"/>
        <end position="276"/>
    </location>
</feature>
<comment type="caution">
    <text evidence="9">The sequence shown here is derived from an EMBL/GenBank/DDBJ whole genome shotgun (WGS) entry which is preliminary data.</text>
</comment>
<dbReference type="InterPro" id="IPR020846">
    <property type="entry name" value="MFS_dom"/>
</dbReference>
<feature type="transmembrane region" description="Helical" evidence="7">
    <location>
        <begin position="7"/>
        <end position="25"/>
    </location>
</feature>
<name>A0AA43XLI5_9CLOT</name>
<dbReference type="InterPro" id="IPR036259">
    <property type="entry name" value="MFS_trans_sf"/>
</dbReference>
<dbReference type="AlphaFoldDB" id="A0AA43XLI5"/>
<evidence type="ECO:0000256" key="1">
    <source>
        <dbReference type="ARBA" id="ARBA00004651"/>
    </source>
</evidence>
<feature type="transmembrane region" description="Helical" evidence="7">
    <location>
        <begin position="339"/>
        <end position="359"/>
    </location>
</feature>
<dbReference type="PROSITE" id="PS50850">
    <property type="entry name" value="MFS"/>
    <property type="match status" value="1"/>
</dbReference>
<feature type="transmembrane region" description="Helical" evidence="7">
    <location>
        <begin position="98"/>
        <end position="120"/>
    </location>
</feature>
<evidence type="ECO:0000256" key="2">
    <source>
        <dbReference type="ARBA" id="ARBA00022448"/>
    </source>
</evidence>
<feature type="transmembrane region" description="Helical" evidence="7">
    <location>
        <begin position="73"/>
        <end position="92"/>
    </location>
</feature>
<keyword evidence="2" id="KW-0813">Transport</keyword>
<feature type="transmembrane region" description="Helical" evidence="7">
    <location>
        <begin position="414"/>
        <end position="435"/>
    </location>
</feature>
<feature type="transmembrane region" description="Helical" evidence="7">
    <location>
        <begin position="371"/>
        <end position="394"/>
    </location>
</feature>
<feature type="domain" description="Major facilitator superfamily (MFS) profile" evidence="8">
    <location>
        <begin position="7"/>
        <end position="440"/>
    </location>
</feature>
<evidence type="ECO:0000256" key="5">
    <source>
        <dbReference type="ARBA" id="ARBA00022989"/>
    </source>
</evidence>
<dbReference type="GO" id="GO:0005886">
    <property type="term" value="C:plasma membrane"/>
    <property type="evidence" value="ECO:0007669"/>
    <property type="project" value="UniProtKB-SubCell"/>
</dbReference>
<feature type="transmembrane region" description="Helical" evidence="7">
    <location>
        <begin position="288"/>
        <end position="306"/>
    </location>
</feature>
<dbReference type="Pfam" id="PF07690">
    <property type="entry name" value="MFS_1"/>
    <property type="match status" value="1"/>
</dbReference>
<dbReference type="GO" id="GO:0022857">
    <property type="term" value="F:transmembrane transporter activity"/>
    <property type="evidence" value="ECO:0007669"/>
    <property type="project" value="InterPro"/>
</dbReference>
<evidence type="ECO:0000313" key="10">
    <source>
        <dbReference type="Proteomes" id="UP000449710"/>
    </source>
</evidence>
<keyword evidence="4 7" id="KW-0812">Transmembrane</keyword>